<dbReference type="AlphaFoldDB" id="A0AAW2Z963"/>
<sequence length="297" mass="33175">MVSSKNIPEESKHKKTRALTYQQLITTYNIDSKGVLLSKETNEPLPKEDKELEVLSDALLQYLQKHYLISQLKMKEVWIPENSDNQCNIFLSDDFYTNNTAVVVLIQGSGFVRAGQWSCGLCLNIGVEHGSMMSYLTRAKESGYAYIILNPNYNENVETLIPIQGHEDATKHVSYVWDVFINKLNVRNLFVVAHSFGGHCICKLMSQSNVGSLNKISSVALLESVHGYGRKFDFNSEVQDTIQNHSASWKASDMPLDTYLGIDNSGIKVLSGGSRGHSEVALDAVDSVFNLFKNALK</sequence>
<name>A0AAW2Z963_9EUKA</name>
<comment type="caution">
    <text evidence="2">The sequence shown here is derived from an EMBL/GenBank/DDBJ whole genome shotgun (WGS) entry which is preliminary data.</text>
</comment>
<dbReference type="SUPFAM" id="SSF53474">
    <property type="entry name" value="alpha/beta-Hydrolases"/>
    <property type="match status" value="1"/>
</dbReference>
<dbReference type="InterPro" id="IPR029058">
    <property type="entry name" value="AB_hydrolase_fold"/>
</dbReference>
<proteinExistence type="predicted"/>
<dbReference type="PANTHER" id="PTHR21357">
    <property type="entry name" value="FAM172 FAMILY PROTEIN HOMOLOG CG10038"/>
    <property type="match status" value="1"/>
</dbReference>
<dbReference type="GO" id="GO:0005634">
    <property type="term" value="C:nucleus"/>
    <property type="evidence" value="ECO:0007669"/>
    <property type="project" value="TreeGrafter"/>
</dbReference>
<dbReference type="Proteomes" id="UP001431209">
    <property type="component" value="Unassembled WGS sequence"/>
</dbReference>
<keyword evidence="3" id="KW-1185">Reference proteome</keyword>
<gene>
    <name evidence="2" type="ORF">AKO1_011735</name>
</gene>
<evidence type="ECO:0000313" key="2">
    <source>
        <dbReference type="EMBL" id="KAL0485445.1"/>
    </source>
</evidence>
<dbReference type="InterPro" id="IPR048263">
    <property type="entry name" value="Arb2"/>
</dbReference>
<feature type="domain" description="Arb2" evidence="1">
    <location>
        <begin position="162"/>
        <end position="256"/>
    </location>
</feature>
<protein>
    <submittedName>
        <fullName evidence="2">Cotranscriptional regulator FAM172</fullName>
    </submittedName>
</protein>
<accession>A0AAW2Z963</accession>
<organism evidence="2 3">
    <name type="scientific">Acrasis kona</name>
    <dbReference type="NCBI Taxonomy" id="1008807"/>
    <lineage>
        <taxon>Eukaryota</taxon>
        <taxon>Discoba</taxon>
        <taxon>Heterolobosea</taxon>
        <taxon>Tetramitia</taxon>
        <taxon>Eutetramitia</taxon>
        <taxon>Acrasidae</taxon>
        <taxon>Acrasis</taxon>
    </lineage>
</organism>
<dbReference type="InterPro" id="IPR053858">
    <property type="entry name" value="Arb2_dom"/>
</dbReference>
<dbReference type="GO" id="GO:0031048">
    <property type="term" value="P:regulatory ncRNA-mediated heterochromatin formation"/>
    <property type="evidence" value="ECO:0007669"/>
    <property type="project" value="TreeGrafter"/>
</dbReference>
<dbReference type="GO" id="GO:0035197">
    <property type="term" value="F:siRNA binding"/>
    <property type="evidence" value="ECO:0007669"/>
    <property type="project" value="TreeGrafter"/>
</dbReference>
<reference evidence="2 3" key="1">
    <citation type="submission" date="2024-03" db="EMBL/GenBank/DDBJ databases">
        <title>The Acrasis kona genome and developmental transcriptomes reveal deep origins of eukaryotic multicellular pathways.</title>
        <authorList>
            <person name="Sheikh S."/>
            <person name="Fu C.-J."/>
            <person name="Brown M.W."/>
            <person name="Baldauf S.L."/>
        </authorList>
    </citation>
    <scope>NUCLEOTIDE SEQUENCE [LARGE SCALE GENOMIC DNA]</scope>
    <source>
        <strain evidence="2 3">ATCC MYA-3509</strain>
    </source>
</reference>
<evidence type="ECO:0000313" key="3">
    <source>
        <dbReference type="Proteomes" id="UP001431209"/>
    </source>
</evidence>
<feature type="domain" description="Arb2" evidence="1">
    <location>
        <begin position="53"/>
        <end position="153"/>
    </location>
</feature>
<evidence type="ECO:0000259" key="1">
    <source>
        <dbReference type="Pfam" id="PF22749"/>
    </source>
</evidence>
<dbReference type="Pfam" id="PF22749">
    <property type="entry name" value="Arb2"/>
    <property type="match status" value="2"/>
</dbReference>
<dbReference type="EMBL" id="JAOPGA020001138">
    <property type="protein sequence ID" value="KAL0485445.1"/>
    <property type="molecule type" value="Genomic_DNA"/>
</dbReference>
<dbReference type="PANTHER" id="PTHR21357:SF4">
    <property type="entry name" value="FAM172 FAMILY PROTEIN HOMOLOG CG10038"/>
    <property type="match status" value="1"/>
</dbReference>
<dbReference type="Gene3D" id="3.40.50.1820">
    <property type="entry name" value="alpha/beta hydrolase"/>
    <property type="match status" value="1"/>
</dbReference>